<dbReference type="SUPFAM" id="SSF56300">
    <property type="entry name" value="Metallo-dependent phosphatases"/>
    <property type="match status" value="1"/>
</dbReference>
<dbReference type="GO" id="GO:0016787">
    <property type="term" value="F:hydrolase activity"/>
    <property type="evidence" value="ECO:0007669"/>
    <property type="project" value="InterPro"/>
</dbReference>
<organism evidence="4 5">
    <name type="scientific">Ziziphus jujuba var. spinosa</name>
    <dbReference type="NCBI Taxonomy" id="714518"/>
    <lineage>
        <taxon>Eukaryota</taxon>
        <taxon>Viridiplantae</taxon>
        <taxon>Streptophyta</taxon>
        <taxon>Embryophyta</taxon>
        <taxon>Tracheophyta</taxon>
        <taxon>Spermatophyta</taxon>
        <taxon>Magnoliopsida</taxon>
        <taxon>eudicotyledons</taxon>
        <taxon>Gunneridae</taxon>
        <taxon>Pentapetalae</taxon>
        <taxon>rosids</taxon>
        <taxon>fabids</taxon>
        <taxon>Rosales</taxon>
        <taxon>Rhamnaceae</taxon>
        <taxon>Paliureae</taxon>
        <taxon>Ziziphus</taxon>
    </lineage>
</organism>
<reference evidence="4" key="1">
    <citation type="journal article" date="2021" name="Front. Plant Sci.">
        <title>Chromosome-Scale Genome Assembly for Chinese Sour Jujube and Insights Into Its Genome Evolution and Domestication Signature.</title>
        <authorList>
            <person name="Shen L.-Y."/>
            <person name="Luo H."/>
            <person name="Wang X.-L."/>
            <person name="Wang X.-M."/>
            <person name="Qiu X.-J."/>
            <person name="Liu H."/>
            <person name="Zhou S.-S."/>
            <person name="Jia K.-H."/>
            <person name="Nie S."/>
            <person name="Bao Y.-T."/>
            <person name="Zhang R.-G."/>
            <person name="Yun Q.-Z."/>
            <person name="Chai Y.-H."/>
            <person name="Lu J.-Y."/>
            <person name="Li Y."/>
            <person name="Zhao S.-W."/>
            <person name="Mao J.-F."/>
            <person name="Jia S.-G."/>
            <person name="Mao Y.-M."/>
        </authorList>
    </citation>
    <scope>NUCLEOTIDE SEQUENCE</scope>
    <source>
        <strain evidence="4">AT0</strain>
        <tissue evidence="4">Leaf</tissue>
    </source>
</reference>
<dbReference type="Proteomes" id="UP000813462">
    <property type="component" value="Unassembled WGS sequence"/>
</dbReference>
<dbReference type="Pfam" id="PF14008">
    <property type="entry name" value="Metallophos_C"/>
    <property type="match status" value="1"/>
</dbReference>
<dbReference type="InterPro" id="IPR029052">
    <property type="entry name" value="Metallo-depent_PP-like"/>
</dbReference>
<dbReference type="InterPro" id="IPR025733">
    <property type="entry name" value="PAPs_C"/>
</dbReference>
<sequence>MFECLSSSNFSVTLWVLYIFLQYEWMKKDMASVDRSKTPWLIFMGHRPMYTSSSGLTNVDQNFVDEVEPLLLDNKVDLALFGHVHNYERTCSIYDGECKGMPTKDKTGIDVYDHSNYTATVQAVIGMAGFKLDKFNLQNSWSLSRIPEFGYFRGHATKEELKLEFVNAGTRKVEDSFLITKKKKPSNRKINMGK</sequence>
<feature type="domain" description="Purple acid phosphatase C-terminal" evidence="3">
    <location>
        <begin position="119"/>
        <end position="176"/>
    </location>
</feature>
<dbReference type="EMBL" id="JAEACU010000005">
    <property type="protein sequence ID" value="KAH7528042.1"/>
    <property type="molecule type" value="Genomic_DNA"/>
</dbReference>
<accession>A0A978VCF3</accession>
<gene>
    <name evidence="4" type="ORF">FEM48_Zijuj05G0029800</name>
</gene>
<dbReference type="PANTHER" id="PTHR45778:SF3">
    <property type="entry name" value="PURPLE ACID PHOSPHATASE"/>
    <property type="match status" value="1"/>
</dbReference>
<protein>
    <submittedName>
        <fullName evidence="4">Uncharacterized protein</fullName>
    </submittedName>
</protein>
<dbReference type="PANTHER" id="PTHR45778">
    <property type="entry name" value="PURPLE ACID PHOSPHATASE-RELATED"/>
    <property type="match status" value="1"/>
</dbReference>
<comment type="cofactor">
    <cofactor evidence="1">
        <name>Zn(2+)</name>
        <dbReference type="ChEBI" id="CHEBI:29105"/>
    </cofactor>
</comment>
<name>A0A978VCF3_ZIZJJ</name>
<dbReference type="AlphaFoldDB" id="A0A978VCF3"/>
<feature type="domain" description="Calcineurin-like phosphoesterase" evidence="2">
    <location>
        <begin position="23"/>
        <end position="87"/>
    </location>
</feature>
<evidence type="ECO:0000256" key="1">
    <source>
        <dbReference type="ARBA" id="ARBA00001947"/>
    </source>
</evidence>
<comment type="caution">
    <text evidence="4">The sequence shown here is derived from an EMBL/GenBank/DDBJ whole genome shotgun (WGS) entry which is preliminary data.</text>
</comment>
<dbReference type="InterPro" id="IPR004843">
    <property type="entry name" value="Calcineurin-like_PHP"/>
</dbReference>
<evidence type="ECO:0000313" key="4">
    <source>
        <dbReference type="EMBL" id="KAH7528042.1"/>
    </source>
</evidence>
<evidence type="ECO:0000259" key="3">
    <source>
        <dbReference type="Pfam" id="PF14008"/>
    </source>
</evidence>
<evidence type="ECO:0000259" key="2">
    <source>
        <dbReference type="Pfam" id="PF00149"/>
    </source>
</evidence>
<proteinExistence type="predicted"/>
<evidence type="ECO:0000313" key="5">
    <source>
        <dbReference type="Proteomes" id="UP000813462"/>
    </source>
</evidence>
<dbReference type="Pfam" id="PF00149">
    <property type="entry name" value="Metallophos"/>
    <property type="match status" value="1"/>
</dbReference>
<dbReference type="Gene3D" id="3.60.21.10">
    <property type="match status" value="1"/>
</dbReference>